<reference evidence="2 3" key="1">
    <citation type="submission" date="2017-03" db="EMBL/GenBank/DDBJ databases">
        <authorList>
            <person name="Afonso C.L."/>
            <person name="Miller P.J."/>
            <person name="Scott M.A."/>
            <person name="Spackman E."/>
            <person name="Goraichik I."/>
            <person name="Dimitrov K.M."/>
            <person name="Suarez D.L."/>
            <person name="Swayne D.E."/>
        </authorList>
    </citation>
    <scope>NUCLEOTIDE SEQUENCE [LARGE SCALE GENOMIC DNA]</scope>
    <source>
        <strain evidence="2">SB41UT1</strain>
    </source>
</reference>
<feature type="region of interest" description="Disordered" evidence="1">
    <location>
        <begin position="116"/>
        <end position="161"/>
    </location>
</feature>
<accession>A0A1X7AKN3</accession>
<dbReference type="OrthoDB" id="82456at2"/>
<name>A0A1X7AKN3_9GAMM</name>
<evidence type="ECO:0008006" key="4">
    <source>
        <dbReference type="Google" id="ProtNLM"/>
    </source>
</evidence>
<dbReference type="EMBL" id="FWPT01000005">
    <property type="protein sequence ID" value="SMA47386.1"/>
    <property type="molecule type" value="Genomic_DNA"/>
</dbReference>
<proteinExistence type="predicted"/>
<gene>
    <name evidence="2" type="ORF">EHSB41UT_02399</name>
</gene>
<dbReference type="RefSeq" id="WP_087110161.1">
    <property type="nucleotide sequence ID" value="NZ_CBCSCN010000003.1"/>
</dbReference>
<evidence type="ECO:0000313" key="2">
    <source>
        <dbReference type="EMBL" id="SMA47386.1"/>
    </source>
</evidence>
<dbReference type="Proteomes" id="UP000196573">
    <property type="component" value="Unassembled WGS sequence"/>
</dbReference>
<organism evidence="2 3">
    <name type="scientific">Parendozoicomonas haliclonae</name>
    <dbReference type="NCBI Taxonomy" id="1960125"/>
    <lineage>
        <taxon>Bacteria</taxon>
        <taxon>Pseudomonadati</taxon>
        <taxon>Pseudomonadota</taxon>
        <taxon>Gammaproteobacteria</taxon>
        <taxon>Oceanospirillales</taxon>
        <taxon>Endozoicomonadaceae</taxon>
        <taxon>Parendozoicomonas</taxon>
    </lineage>
</organism>
<protein>
    <recommendedName>
        <fullName evidence="4">Bacteriophage replication protein O</fullName>
    </recommendedName>
</protein>
<evidence type="ECO:0000313" key="3">
    <source>
        <dbReference type="Proteomes" id="UP000196573"/>
    </source>
</evidence>
<sequence length="259" mass="29316">MNNAVHQQSVREAVLRVLGHSCKNRNIADLVSRLYHWSQTPTVIKRGGFFWKSRSELTEETGLSRYQQEGARTWLKSRGFLVETKQRLWGYCERIWFKLNVDALFAFLGLSVPDEGDGTPAGVEPTQSQSEASNEQSAALPSPAQVPTPTPVKRQAKPKASTKITVNEARMFEAPLVQRTVRNTSESFAIACSGNYGVYHMLSGTQRTASEWHAAFSRHLVNEWRKERNQQAWLTEDAEIDALTDDCCEWLIDGEEWLA</sequence>
<dbReference type="AlphaFoldDB" id="A0A1X7AKN3"/>
<feature type="compositionally biased region" description="Low complexity" evidence="1">
    <location>
        <begin position="127"/>
        <end position="139"/>
    </location>
</feature>
<evidence type="ECO:0000256" key="1">
    <source>
        <dbReference type="SAM" id="MobiDB-lite"/>
    </source>
</evidence>
<keyword evidence="3" id="KW-1185">Reference proteome</keyword>